<dbReference type="GO" id="GO:0017118">
    <property type="term" value="F:lipoyltransferase activity"/>
    <property type="evidence" value="ECO:0000318"/>
    <property type="project" value="GO_Central"/>
</dbReference>
<protein>
    <recommendedName>
        <fullName evidence="3">BPL/LPL catalytic domain-containing protein</fullName>
    </recommendedName>
</protein>
<reference evidence="4 5" key="1">
    <citation type="journal article" date="2011" name="Science">
        <title>The ecoresponsive genome of Daphnia pulex.</title>
        <authorList>
            <person name="Colbourne J.K."/>
            <person name="Pfrender M.E."/>
            <person name="Gilbert D."/>
            <person name="Thomas W.K."/>
            <person name="Tucker A."/>
            <person name="Oakley T.H."/>
            <person name="Tokishita S."/>
            <person name="Aerts A."/>
            <person name="Arnold G.J."/>
            <person name="Basu M.K."/>
            <person name="Bauer D.J."/>
            <person name="Caceres C.E."/>
            <person name="Carmel L."/>
            <person name="Casola C."/>
            <person name="Choi J.H."/>
            <person name="Detter J.C."/>
            <person name="Dong Q."/>
            <person name="Dusheyko S."/>
            <person name="Eads B.D."/>
            <person name="Frohlich T."/>
            <person name="Geiler-Samerotte K.A."/>
            <person name="Gerlach D."/>
            <person name="Hatcher P."/>
            <person name="Jogdeo S."/>
            <person name="Krijgsveld J."/>
            <person name="Kriventseva E.V."/>
            <person name="Kultz D."/>
            <person name="Laforsch C."/>
            <person name="Lindquist E."/>
            <person name="Lopez J."/>
            <person name="Manak J.R."/>
            <person name="Muller J."/>
            <person name="Pangilinan J."/>
            <person name="Patwardhan R.P."/>
            <person name="Pitluck S."/>
            <person name="Pritham E.J."/>
            <person name="Rechtsteiner A."/>
            <person name="Rho M."/>
            <person name="Rogozin I.B."/>
            <person name="Sakarya O."/>
            <person name="Salamov A."/>
            <person name="Schaack S."/>
            <person name="Shapiro H."/>
            <person name="Shiga Y."/>
            <person name="Skalitzky C."/>
            <person name="Smith Z."/>
            <person name="Souvorov A."/>
            <person name="Sung W."/>
            <person name="Tang Z."/>
            <person name="Tsuchiya D."/>
            <person name="Tu H."/>
            <person name="Vos H."/>
            <person name="Wang M."/>
            <person name="Wolf Y.I."/>
            <person name="Yamagata H."/>
            <person name="Yamada T."/>
            <person name="Ye Y."/>
            <person name="Shaw J.R."/>
            <person name="Andrews J."/>
            <person name="Crease T.J."/>
            <person name="Tang H."/>
            <person name="Lucas S.M."/>
            <person name="Robertson H.M."/>
            <person name="Bork P."/>
            <person name="Koonin E.V."/>
            <person name="Zdobnov E.M."/>
            <person name="Grigoriev I.V."/>
            <person name="Lynch M."/>
            <person name="Boore J.L."/>
        </authorList>
    </citation>
    <scope>NUCLEOTIDE SEQUENCE [LARGE SCALE GENOMIC DNA]</scope>
</reference>
<evidence type="ECO:0000256" key="1">
    <source>
        <dbReference type="ARBA" id="ARBA00005085"/>
    </source>
</evidence>
<dbReference type="STRING" id="6669.E9FUZ6"/>
<dbReference type="SUPFAM" id="SSF55681">
    <property type="entry name" value="Class II aaRS and biotin synthetases"/>
    <property type="match status" value="1"/>
</dbReference>
<accession>E9FUZ6</accession>
<dbReference type="FunFam" id="3.30.930.10:FF:000045">
    <property type="entry name" value="lipoyltransferase 1, mitochondrial"/>
    <property type="match status" value="1"/>
</dbReference>
<dbReference type="OrthoDB" id="201621at2759"/>
<sequence length="349" mass="39800">MKLSTIASQSLNNDVSKKLVFVSKSTNIFENLAIEDWLYKNFDFETQSLLFMWVNTPCVVIGRHQNPWVEVNLKNMSENGVFLSRRNSGGGTVYHDTGNLNCSFFSSRARYNRKSNLENICQSMKCNWNLDLTISPREDILLNSYKVSGTASKLGHKNAYHHCTLLVDVDSTKLHHMLKVDQLGIKSNSTPSVRSPTLNLKSICSQISVDEIIQVLGSYYTRNSSSQFESLKFVEPSEENFTGIDMLKLSFSNWHWTYGKTPSFVVCWPLGEQSPELNIVVQNGQIEKLDFQNITIDKEHSRKLTELLLNQKLDNNLYNIILSSNVFEKMNDNCAKLKEMLLLLCLTSV</sequence>
<comment type="pathway">
    <text evidence="1">Protein modification; protein lipoylation via exogenous pathway; protein N(6)-(lipoyl)lysine from lipoate: step 2/2.</text>
</comment>
<dbReference type="Pfam" id="PF21948">
    <property type="entry name" value="LplA-B_cat"/>
    <property type="match status" value="1"/>
</dbReference>
<comment type="similarity">
    <text evidence="2">Belongs to the LplA family.</text>
</comment>
<dbReference type="GO" id="GO:0009249">
    <property type="term" value="P:protein lipoylation"/>
    <property type="evidence" value="ECO:0007669"/>
    <property type="project" value="InterPro"/>
</dbReference>
<feature type="domain" description="BPL/LPL catalytic" evidence="3">
    <location>
        <begin position="44"/>
        <end position="228"/>
    </location>
</feature>
<dbReference type="Gene3D" id="3.30.390.50">
    <property type="entry name" value="CO dehydrogenase flavoprotein, C-terminal domain"/>
    <property type="match status" value="1"/>
</dbReference>
<dbReference type="KEGG" id="dpx:DAPPUDRAFT_311204"/>
<dbReference type="PANTHER" id="PTHR12561:SF3">
    <property type="entry name" value="LIPOYLTRANSFERASE 1, MITOCHONDRIAL"/>
    <property type="match status" value="1"/>
</dbReference>
<dbReference type="InterPro" id="IPR045864">
    <property type="entry name" value="aa-tRNA-synth_II/BPL/LPL"/>
</dbReference>
<evidence type="ECO:0000256" key="2">
    <source>
        <dbReference type="ARBA" id="ARBA00008242"/>
    </source>
</evidence>
<proteinExistence type="inferred from homology"/>
<dbReference type="UniPathway" id="UPA00537">
    <property type="reaction ID" value="UER00595"/>
</dbReference>
<name>E9FUZ6_DAPPU</name>
<evidence type="ECO:0000313" key="4">
    <source>
        <dbReference type="EMBL" id="EFX88807.1"/>
    </source>
</evidence>
<dbReference type="InParanoid" id="E9FUZ6"/>
<keyword evidence="5" id="KW-1185">Reference proteome</keyword>
<dbReference type="EMBL" id="GL732525">
    <property type="protein sequence ID" value="EFX88807.1"/>
    <property type="molecule type" value="Genomic_DNA"/>
</dbReference>
<dbReference type="GO" id="GO:0005737">
    <property type="term" value="C:cytoplasm"/>
    <property type="evidence" value="ECO:0000318"/>
    <property type="project" value="GO_Central"/>
</dbReference>
<dbReference type="CDD" id="cd16443">
    <property type="entry name" value="LplA"/>
    <property type="match status" value="1"/>
</dbReference>
<evidence type="ECO:0000313" key="5">
    <source>
        <dbReference type="Proteomes" id="UP000000305"/>
    </source>
</evidence>
<dbReference type="Proteomes" id="UP000000305">
    <property type="component" value="Unassembled WGS sequence"/>
</dbReference>
<dbReference type="FunCoup" id="E9FUZ6">
    <property type="interactions" value="750"/>
</dbReference>
<dbReference type="PROSITE" id="PS51733">
    <property type="entry name" value="BPL_LPL_CATALYTIC"/>
    <property type="match status" value="1"/>
</dbReference>
<dbReference type="Gene3D" id="3.30.930.10">
    <property type="entry name" value="Bira Bifunctional Protein, Domain 2"/>
    <property type="match status" value="1"/>
</dbReference>
<gene>
    <name evidence="4" type="ORF">DAPPUDRAFT_311204</name>
</gene>
<dbReference type="OMA" id="MYLIEPK"/>
<evidence type="ECO:0000259" key="3">
    <source>
        <dbReference type="PROSITE" id="PS51733"/>
    </source>
</evidence>
<dbReference type="PANTHER" id="PTHR12561">
    <property type="entry name" value="LIPOATE-PROTEIN LIGASE"/>
    <property type="match status" value="1"/>
</dbReference>
<dbReference type="InterPro" id="IPR004143">
    <property type="entry name" value="BPL_LPL_catalytic"/>
</dbReference>
<dbReference type="HOGENOM" id="CLU_022986_4_1_1"/>
<dbReference type="eggNOG" id="KOG3159">
    <property type="taxonomic scope" value="Eukaryota"/>
</dbReference>
<dbReference type="GO" id="GO:0005739">
    <property type="term" value="C:mitochondrion"/>
    <property type="evidence" value="ECO:0000318"/>
    <property type="project" value="GO_Central"/>
</dbReference>
<dbReference type="AlphaFoldDB" id="E9FUZ6"/>
<organism evidence="4 5">
    <name type="scientific">Daphnia pulex</name>
    <name type="common">Water flea</name>
    <dbReference type="NCBI Taxonomy" id="6669"/>
    <lineage>
        <taxon>Eukaryota</taxon>
        <taxon>Metazoa</taxon>
        <taxon>Ecdysozoa</taxon>
        <taxon>Arthropoda</taxon>
        <taxon>Crustacea</taxon>
        <taxon>Branchiopoda</taxon>
        <taxon>Diplostraca</taxon>
        <taxon>Cladocera</taxon>
        <taxon>Anomopoda</taxon>
        <taxon>Daphniidae</taxon>
        <taxon>Daphnia</taxon>
    </lineage>
</organism>
<dbReference type="InterPro" id="IPR004562">
    <property type="entry name" value="LipoylTrfase_LipoateP_Ligase"/>
</dbReference>